<dbReference type="InterPro" id="IPR009061">
    <property type="entry name" value="DNA-bd_dom_put_sf"/>
</dbReference>
<gene>
    <name evidence="3" type="ORF">QD47_28130</name>
</gene>
<evidence type="ECO:0000313" key="4">
    <source>
        <dbReference type="Proteomes" id="UP000032534"/>
    </source>
</evidence>
<dbReference type="Pfam" id="PF13411">
    <property type="entry name" value="MerR_1"/>
    <property type="match status" value="1"/>
</dbReference>
<dbReference type="SUPFAM" id="SSF46955">
    <property type="entry name" value="Putative DNA-binding domain"/>
    <property type="match status" value="1"/>
</dbReference>
<comment type="caution">
    <text evidence="3">The sequence shown here is derived from an EMBL/GenBank/DDBJ whole genome shotgun (WGS) entry which is preliminary data.</text>
</comment>
<dbReference type="CDD" id="cd02440">
    <property type="entry name" value="AdoMet_MTases"/>
    <property type="match status" value="1"/>
</dbReference>
<keyword evidence="1" id="KW-0238">DNA-binding</keyword>
<sequence>MGRRENLLSKGDYLSTGQLAKSTGMTLRTLRYYDQIGLLTPEDHHSGSARKYTVKELKRLQRIQTLKYVGLSLQEIKDILNAELISDGDIRHSLEAQLDILQKKIAHTEHIVHAIRKALEKLADGADLDRFAELIQAVQKEENWGDQYRTATRLQARINLYDKFSTNPQGWHRWVFDQLEVAPEAHILELGCGDGTFWLRNAERIPNSWRITLTDISSGMVEEARCRLGSSNAMFKFLSADAQQLPFHEEQFDVVLANNMLYHVSDIPRAIEEMHRVLKPGGLVCTSTMSTQHLQELEDLATSFDPNLRVLDQAIHRFHLGNGMDLLSSCFSNLLLLHYDDRLMVDEAEPLIDYMISTPMNARERLVGKAIDMFRIHVNQNLKQTGVLQLTKENGMFLGRK</sequence>
<dbReference type="InterPro" id="IPR029063">
    <property type="entry name" value="SAM-dependent_MTases_sf"/>
</dbReference>
<dbReference type="InterPro" id="IPR047057">
    <property type="entry name" value="MerR_fam"/>
</dbReference>
<dbReference type="Gene3D" id="1.10.1660.10">
    <property type="match status" value="1"/>
</dbReference>
<dbReference type="EMBL" id="JTHP01000120">
    <property type="protein sequence ID" value="KJD42457.1"/>
    <property type="molecule type" value="Genomic_DNA"/>
</dbReference>
<dbReference type="PROSITE" id="PS50937">
    <property type="entry name" value="HTH_MERR_2"/>
    <property type="match status" value="1"/>
</dbReference>
<dbReference type="OrthoDB" id="9777497at2"/>
<accession>A0A0D7WXJ2</accession>
<dbReference type="PANTHER" id="PTHR30204:SF96">
    <property type="entry name" value="CHROMOSOME-ANCHORING PROTEIN RACA"/>
    <property type="match status" value="1"/>
</dbReference>
<dbReference type="Pfam" id="PF13649">
    <property type="entry name" value="Methyltransf_25"/>
    <property type="match status" value="1"/>
</dbReference>
<dbReference type="GO" id="GO:0003677">
    <property type="term" value="F:DNA binding"/>
    <property type="evidence" value="ECO:0007669"/>
    <property type="project" value="UniProtKB-KW"/>
</dbReference>
<dbReference type="PANTHER" id="PTHR30204">
    <property type="entry name" value="REDOX-CYCLING DRUG-SENSING TRANSCRIPTIONAL ACTIVATOR SOXR"/>
    <property type="match status" value="1"/>
</dbReference>
<dbReference type="GO" id="GO:0003700">
    <property type="term" value="F:DNA-binding transcription factor activity"/>
    <property type="evidence" value="ECO:0007669"/>
    <property type="project" value="InterPro"/>
</dbReference>
<dbReference type="Gene3D" id="3.40.50.150">
    <property type="entry name" value="Vaccinia Virus protein VP39"/>
    <property type="match status" value="1"/>
</dbReference>
<feature type="domain" description="HTH merR-type" evidence="2">
    <location>
        <begin position="13"/>
        <end position="82"/>
    </location>
</feature>
<organism evidence="3 4">
    <name type="scientific">Paenibacillus terrae</name>
    <dbReference type="NCBI Taxonomy" id="159743"/>
    <lineage>
        <taxon>Bacteria</taxon>
        <taxon>Bacillati</taxon>
        <taxon>Bacillota</taxon>
        <taxon>Bacilli</taxon>
        <taxon>Bacillales</taxon>
        <taxon>Paenibacillaceae</taxon>
        <taxon>Paenibacillus</taxon>
    </lineage>
</organism>
<evidence type="ECO:0000256" key="1">
    <source>
        <dbReference type="ARBA" id="ARBA00023125"/>
    </source>
</evidence>
<dbReference type="PRINTS" id="PR00040">
    <property type="entry name" value="HTHMERR"/>
</dbReference>
<name>A0A0D7WXJ2_9BACL</name>
<keyword evidence="4" id="KW-1185">Reference proteome</keyword>
<proteinExistence type="predicted"/>
<evidence type="ECO:0000313" key="3">
    <source>
        <dbReference type="EMBL" id="KJD42457.1"/>
    </source>
</evidence>
<reference evidence="3 4" key="1">
    <citation type="submission" date="2014-11" db="EMBL/GenBank/DDBJ databases">
        <title>Draft Genome Sequences of Paenibacillus polymyxa NRRL B-30509 and Paenibacillus terrae NRRL B-30644, Strains from a Poultry Environment that Produce Tridecaptin A and Paenicidins.</title>
        <authorList>
            <person name="van Belkum M.J."/>
            <person name="Lohans C.T."/>
            <person name="Vederas J.C."/>
        </authorList>
    </citation>
    <scope>NUCLEOTIDE SEQUENCE [LARGE SCALE GENOMIC DNA]</scope>
    <source>
        <strain evidence="3 4">NRRL B-30644</strain>
    </source>
</reference>
<evidence type="ECO:0000259" key="2">
    <source>
        <dbReference type="PROSITE" id="PS50937"/>
    </source>
</evidence>
<dbReference type="InterPro" id="IPR041698">
    <property type="entry name" value="Methyltransf_25"/>
</dbReference>
<protein>
    <submittedName>
        <fullName evidence="3">MerR family transcriptional regulator</fullName>
    </submittedName>
</protein>
<dbReference type="Proteomes" id="UP000032534">
    <property type="component" value="Unassembled WGS sequence"/>
</dbReference>
<dbReference type="CDD" id="cd01106">
    <property type="entry name" value="HTH_TipAL-Mta"/>
    <property type="match status" value="1"/>
</dbReference>
<dbReference type="SMART" id="SM00422">
    <property type="entry name" value="HTH_MERR"/>
    <property type="match status" value="1"/>
</dbReference>
<dbReference type="PATRIC" id="fig|159743.3.peg.6279"/>
<dbReference type="SUPFAM" id="SSF53335">
    <property type="entry name" value="S-adenosyl-L-methionine-dependent methyltransferases"/>
    <property type="match status" value="1"/>
</dbReference>
<dbReference type="AlphaFoldDB" id="A0A0D7WXJ2"/>
<dbReference type="InterPro" id="IPR000551">
    <property type="entry name" value="MerR-type_HTH_dom"/>
</dbReference>